<feature type="chain" id="PRO_5039896982" evidence="5">
    <location>
        <begin position="20"/>
        <end position="1080"/>
    </location>
</feature>
<feature type="transmembrane region" description="Helical" evidence="4">
    <location>
        <begin position="773"/>
        <end position="793"/>
    </location>
</feature>
<dbReference type="InterPro" id="IPR003591">
    <property type="entry name" value="Leu-rich_rpt_typical-subtyp"/>
</dbReference>
<dbReference type="Gene3D" id="1.10.287.70">
    <property type="match status" value="1"/>
</dbReference>
<name>A0A9J6BBB3_POLVA</name>
<dbReference type="Gene3D" id="3.80.10.10">
    <property type="entry name" value="Ribonuclease Inhibitor"/>
    <property type="match status" value="2"/>
</dbReference>
<dbReference type="PANTHER" id="PTHR24369">
    <property type="entry name" value="ANTIGEN BSP, PUTATIVE-RELATED"/>
    <property type="match status" value="1"/>
</dbReference>
<dbReference type="PROSITE" id="PS51450">
    <property type="entry name" value="LRR"/>
    <property type="match status" value="2"/>
</dbReference>
<dbReference type="InterPro" id="IPR001611">
    <property type="entry name" value="Leu-rich_rpt"/>
</dbReference>
<keyword evidence="7" id="KW-1185">Reference proteome</keyword>
<keyword evidence="4" id="KW-0472">Membrane</keyword>
<dbReference type="EMBL" id="JADBJN010000004">
    <property type="protein sequence ID" value="KAG5666986.1"/>
    <property type="molecule type" value="Genomic_DNA"/>
</dbReference>
<dbReference type="SMART" id="SM00369">
    <property type="entry name" value="LRR_TYP"/>
    <property type="match status" value="8"/>
</dbReference>
<dbReference type="FunFam" id="3.80.10.10:FF:001164">
    <property type="entry name" value="GH01279p"/>
    <property type="match status" value="1"/>
</dbReference>
<feature type="signal peptide" evidence="5">
    <location>
        <begin position="1"/>
        <end position="19"/>
    </location>
</feature>
<proteinExistence type="predicted"/>
<evidence type="ECO:0000256" key="3">
    <source>
        <dbReference type="ARBA" id="ARBA00022737"/>
    </source>
</evidence>
<keyword evidence="4" id="KW-1133">Transmembrane helix</keyword>
<comment type="caution">
    <text evidence="6">The sequence shown here is derived from an EMBL/GenBank/DDBJ whole genome shotgun (WGS) entry which is preliminary data.</text>
</comment>
<keyword evidence="2 5" id="KW-0732">Signal</keyword>
<keyword evidence="4" id="KW-0812">Transmembrane</keyword>
<feature type="transmembrane region" description="Helical" evidence="4">
    <location>
        <begin position="1023"/>
        <end position="1046"/>
    </location>
</feature>
<keyword evidence="1" id="KW-0433">Leucine-rich repeat</keyword>
<evidence type="ECO:0000313" key="7">
    <source>
        <dbReference type="Proteomes" id="UP001107558"/>
    </source>
</evidence>
<dbReference type="Pfam" id="PF13855">
    <property type="entry name" value="LRR_8"/>
    <property type="match status" value="2"/>
</dbReference>
<sequence>MKSSLLIFLVHTLSTYTQALQYLECSTTILYLYSECYITFANITDVTKPIEILAEYSFGRSGENITTLRTSDSYAFKTDIHYLHPQIFEEFPNLVNIHLYSTKLKSIELNYCEKLDYLSLKNTEIEEIPNEVFKNCTNLTYLSLDIGIVEKVYENSFRGLKNLANLIIRDQKFVEIFNSSLIDCENLETFYFNGNGSIATGALKHLKKLRSLQLIKYSSDFSHIEELLNNHSKLDFITLSENSLENINFEFFKKFKNLSSLSLSQNKLMTIPAGSFDGLENLKILNLAYNHITILHEDSFKGLINLDRIFLNENYISDFSTFFLNPLTSLNYLDLSGNKFPTVPNGFFDNNQKLETLYLKNCRIAFINPGIFNTLSSLEYLNLDKNDIKVLQSETFVNLTNLTTIIFDNNQIRRLNTNSFVNLEKMNSFYIQNNFLDEIEPNFLDNFPNLRFFHTFGNICINETLLNNNDLINDDEILSECHYNWQFGRTTTTTSTQSTTTNDAANLFFVPSVGFLDYLHYKSLARLTKPLEFKLINPILKELKFLIYIQSINNFNELNDLINKENTNQMNMLATDIRFFEYFMGDNDDFVFLSANQIYSEKECGKFQLRNLNIFDIESQKWRTPLENFDLYENFHGCFIPFVISYDLLIYIEELAKEYVKTPNYDLYKTLVSKTYQYKGLMAETINIAAKKFNFTQHYTWKLRPSSSFHYSDSHKFTAFWHKAIMPGFADMINYTTGLHWSKPINSIDFYYLVTLNDLYNNYEKLLMPFDELTWILLCLTIGLTFLIIFGSYRAPLWMRKIIYGEGIHNPAYNALGIMFGISQLRLPKESGNRLMLALFLWFCLIFRTCYQSMLFEFMTSDMRKPLPVSIEDLIKYNYTIILLYSQNLPQINLEIINGRQIPKNKTLKYSELISLYNKSLNGESEEKYAFLISALTHTEFNYTFSKTLTVMDNERITKKNYLVMNSNNPFMIPLNYAIQKLSTSGISEYLEKYSIWLHYRPLVLEILDPRKVLSLSDLGFEFVIWLISLSFLITCFLIEISIGFYRKIRRTIEELEVFAITKIIEVILEILMKNFNGRI</sequence>
<dbReference type="OrthoDB" id="6614738at2759"/>
<keyword evidence="3" id="KW-0677">Repeat</keyword>
<feature type="transmembrane region" description="Helical" evidence="4">
    <location>
        <begin position="835"/>
        <end position="854"/>
    </location>
</feature>
<accession>A0A9J6BBB3</accession>
<dbReference type="InterPro" id="IPR032675">
    <property type="entry name" value="LRR_dom_sf"/>
</dbReference>
<reference evidence="6" key="1">
    <citation type="submission" date="2021-03" db="EMBL/GenBank/DDBJ databases">
        <title>Chromosome level genome of the anhydrobiotic midge Polypedilum vanderplanki.</title>
        <authorList>
            <person name="Yoshida Y."/>
            <person name="Kikawada T."/>
            <person name="Gusev O."/>
        </authorList>
    </citation>
    <scope>NUCLEOTIDE SEQUENCE</scope>
    <source>
        <strain evidence="6">NIAS01</strain>
        <tissue evidence="6">Whole body or cell culture</tissue>
    </source>
</reference>
<evidence type="ECO:0000256" key="4">
    <source>
        <dbReference type="SAM" id="Phobius"/>
    </source>
</evidence>
<organism evidence="6 7">
    <name type="scientific">Polypedilum vanderplanki</name>
    <name type="common">Sleeping chironomid midge</name>
    <dbReference type="NCBI Taxonomy" id="319348"/>
    <lineage>
        <taxon>Eukaryota</taxon>
        <taxon>Metazoa</taxon>
        <taxon>Ecdysozoa</taxon>
        <taxon>Arthropoda</taxon>
        <taxon>Hexapoda</taxon>
        <taxon>Insecta</taxon>
        <taxon>Pterygota</taxon>
        <taxon>Neoptera</taxon>
        <taxon>Endopterygota</taxon>
        <taxon>Diptera</taxon>
        <taxon>Nematocera</taxon>
        <taxon>Chironomoidea</taxon>
        <taxon>Chironomidae</taxon>
        <taxon>Chironominae</taxon>
        <taxon>Polypedilum</taxon>
        <taxon>Polypedilum</taxon>
    </lineage>
</organism>
<protein>
    <submittedName>
        <fullName evidence="6">Uncharacterized protein</fullName>
    </submittedName>
</protein>
<evidence type="ECO:0000256" key="2">
    <source>
        <dbReference type="ARBA" id="ARBA00022729"/>
    </source>
</evidence>
<gene>
    <name evidence="6" type="ORF">PVAND_014989</name>
</gene>
<evidence type="ECO:0000256" key="1">
    <source>
        <dbReference type="ARBA" id="ARBA00022614"/>
    </source>
</evidence>
<dbReference type="AlphaFoldDB" id="A0A9J6BBB3"/>
<dbReference type="PANTHER" id="PTHR24369:SF210">
    <property type="entry name" value="CHAOPTIN-RELATED"/>
    <property type="match status" value="1"/>
</dbReference>
<dbReference type="GO" id="GO:0005886">
    <property type="term" value="C:plasma membrane"/>
    <property type="evidence" value="ECO:0007669"/>
    <property type="project" value="TreeGrafter"/>
</dbReference>
<evidence type="ECO:0000256" key="5">
    <source>
        <dbReference type="SAM" id="SignalP"/>
    </source>
</evidence>
<dbReference type="SUPFAM" id="SSF52058">
    <property type="entry name" value="L domain-like"/>
    <property type="match status" value="2"/>
</dbReference>
<dbReference type="Proteomes" id="UP001107558">
    <property type="component" value="Chromosome 4"/>
</dbReference>
<evidence type="ECO:0000313" key="6">
    <source>
        <dbReference type="EMBL" id="KAG5666986.1"/>
    </source>
</evidence>
<dbReference type="InterPro" id="IPR050541">
    <property type="entry name" value="LRR_TM_domain-containing"/>
</dbReference>